<organism evidence="1 2">
    <name type="scientific">Pseudarcicella hirudinis</name>
    <dbReference type="NCBI Taxonomy" id="1079859"/>
    <lineage>
        <taxon>Bacteria</taxon>
        <taxon>Pseudomonadati</taxon>
        <taxon>Bacteroidota</taxon>
        <taxon>Cytophagia</taxon>
        <taxon>Cytophagales</taxon>
        <taxon>Flectobacillaceae</taxon>
        <taxon>Pseudarcicella</taxon>
    </lineage>
</organism>
<sequence length="403" mass="46348">MKKDLSISLRIRQFNEGRDTDTLSLKYKLMRQNSFSFFRGTAHIFFEDYAQLKSIHDSSLVWICGDLHLANFGSYRGDNKEVYFDINDFDEAMIAPLSFDISRVLTSILVSAKSLKIQTKSINKVFLQFLETYISTITKEKPATIERHTATGLFKKFLTKVENRKEKDFLKDRIKLKKDGSFRIIIDGQHTLEIDENKKAEITELLKNPEKELKGYSFKILDIARRIAGTGSLGLERYVLLVKEISADKKIRLLDLKKAKISCFNALVKNNNPAFPSEAERVIEAQRNIQQVSPAILYPVVQNNQNSFILRELQPTEDKIVMESLDLKKLSVIIETLAQITASGHIRGCGRRNCSTIDDLVDLVKTETWQNQVIAFAREYSQQVLKDYEIFSKDYDQGFFNIS</sequence>
<dbReference type="Proteomes" id="UP000199306">
    <property type="component" value="Unassembled WGS sequence"/>
</dbReference>
<dbReference type="AlphaFoldDB" id="A0A1I5X923"/>
<dbReference type="STRING" id="1079859.SAMN04515674_1145"/>
<accession>A0A1I5X923</accession>
<evidence type="ECO:0000313" key="1">
    <source>
        <dbReference type="EMBL" id="SFQ28479.1"/>
    </source>
</evidence>
<dbReference type="EMBL" id="FOXH01000014">
    <property type="protein sequence ID" value="SFQ28479.1"/>
    <property type="molecule type" value="Genomic_DNA"/>
</dbReference>
<dbReference type="Pfam" id="PF10009">
    <property type="entry name" value="DUF2252"/>
    <property type="match status" value="1"/>
</dbReference>
<dbReference type="RefSeq" id="WP_092018877.1">
    <property type="nucleotide sequence ID" value="NZ_FOXH01000014.1"/>
</dbReference>
<keyword evidence="2" id="KW-1185">Reference proteome</keyword>
<protein>
    <submittedName>
        <fullName evidence="1">Uncharacterized conserved protein, DUF2252 family</fullName>
    </submittedName>
</protein>
<gene>
    <name evidence="1" type="ORF">SAMN04515674_1145</name>
</gene>
<proteinExistence type="predicted"/>
<dbReference type="PANTHER" id="PTHR39441">
    <property type="entry name" value="DUF2252 DOMAIN-CONTAINING PROTEIN"/>
    <property type="match status" value="1"/>
</dbReference>
<dbReference type="OrthoDB" id="1491115at2"/>
<reference evidence="1 2" key="1">
    <citation type="submission" date="2016-10" db="EMBL/GenBank/DDBJ databases">
        <authorList>
            <person name="de Groot N.N."/>
        </authorList>
    </citation>
    <scope>NUCLEOTIDE SEQUENCE [LARGE SCALE GENOMIC DNA]</scope>
    <source>
        <strain evidence="2">E92,LMG 26720,CCM 7988</strain>
    </source>
</reference>
<name>A0A1I5X923_9BACT</name>
<dbReference type="PANTHER" id="PTHR39441:SF1">
    <property type="entry name" value="DUF2252 DOMAIN-CONTAINING PROTEIN"/>
    <property type="match status" value="1"/>
</dbReference>
<evidence type="ECO:0000313" key="2">
    <source>
        <dbReference type="Proteomes" id="UP000199306"/>
    </source>
</evidence>
<dbReference type="InterPro" id="IPR018721">
    <property type="entry name" value="DUF2252"/>
</dbReference>